<accession>A0A510E1V1</accession>
<gene>
    <name evidence="1" type="ORF">IC007_0957</name>
</gene>
<dbReference type="AlphaFoldDB" id="A0A510E1V1"/>
<sequence>MYEELFNQQGVSCNAYVQNLSSNAVVPSIKQYDDGISVDFGGSPYYVE</sequence>
<dbReference type="GeneID" id="43938209"/>
<reference evidence="2" key="1">
    <citation type="submission" date="2018-09" db="EMBL/GenBank/DDBJ databases">
        <title>Complete Genome Sequencing of Sulfolobus sp. JCM 16834.</title>
        <authorList>
            <person name="Kato S."/>
            <person name="Itoh T."/>
            <person name="Ohkuma M."/>
        </authorList>
    </citation>
    <scope>NUCLEOTIDE SEQUENCE [LARGE SCALE GENOMIC DNA]</scope>
    <source>
        <strain evidence="2">IC-007</strain>
    </source>
</reference>
<dbReference type="EMBL" id="AP018930">
    <property type="protein sequence ID" value="BBG26447.1"/>
    <property type="molecule type" value="Genomic_DNA"/>
</dbReference>
<protein>
    <submittedName>
        <fullName evidence="1">Uncharacterized protein</fullName>
    </submittedName>
</protein>
<evidence type="ECO:0000313" key="2">
    <source>
        <dbReference type="Proteomes" id="UP000325030"/>
    </source>
</evidence>
<organism evidence="1 2">
    <name type="scientific">Sulfuracidifex tepidarius</name>
    <dbReference type="NCBI Taxonomy" id="1294262"/>
    <lineage>
        <taxon>Archaea</taxon>
        <taxon>Thermoproteota</taxon>
        <taxon>Thermoprotei</taxon>
        <taxon>Sulfolobales</taxon>
        <taxon>Sulfolobaceae</taxon>
        <taxon>Sulfuracidifex</taxon>
    </lineage>
</organism>
<evidence type="ECO:0000313" key="1">
    <source>
        <dbReference type="EMBL" id="BBG26447.1"/>
    </source>
</evidence>
<proteinExistence type="predicted"/>
<name>A0A510E1V1_9CREN</name>
<dbReference type="Proteomes" id="UP000325030">
    <property type="component" value="Chromosome"/>
</dbReference>
<dbReference type="RefSeq" id="WP_162302114.1">
    <property type="nucleotide sequence ID" value="NZ_AP018930.1"/>
</dbReference>